<dbReference type="AlphaFoldDB" id="A0A1H0KP46"/>
<proteinExistence type="predicted"/>
<accession>A0A1H0KP46</accession>
<dbReference type="SUPFAM" id="SSF109604">
    <property type="entry name" value="HD-domain/PDEase-like"/>
    <property type="match status" value="1"/>
</dbReference>
<dbReference type="Gene3D" id="1.10.3210.10">
    <property type="entry name" value="Hypothetical protein af1432"/>
    <property type="match status" value="1"/>
</dbReference>
<organism evidence="1 2">
    <name type="scientific">Pedobacter steynii</name>
    <dbReference type="NCBI Taxonomy" id="430522"/>
    <lineage>
        <taxon>Bacteria</taxon>
        <taxon>Pseudomonadati</taxon>
        <taxon>Bacteroidota</taxon>
        <taxon>Sphingobacteriia</taxon>
        <taxon>Sphingobacteriales</taxon>
        <taxon>Sphingobacteriaceae</taxon>
        <taxon>Pedobacter</taxon>
    </lineage>
</organism>
<dbReference type="RefSeq" id="WP_074612789.1">
    <property type="nucleotide sequence ID" value="NZ_FNGY01000016.1"/>
</dbReference>
<dbReference type="OrthoDB" id="9808993at2"/>
<evidence type="ECO:0000313" key="2">
    <source>
        <dbReference type="Proteomes" id="UP000183200"/>
    </source>
</evidence>
<dbReference type="PANTHER" id="PTHR21174:SF0">
    <property type="entry name" value="HD PHOSPHOHYDROLASE FAMILY PROTEIN-RELATED"/>
    <property type="match status" value="1"/>
</dbReference>
<dbReference type="PANTHER" id="PTHR21174">
    <property type="match status" value="1"/>
</dbReference>
<protein>
    <submittedName>
        <fullName evidence="1">Predicted metal-dependent phosphohydrolase, HD superfamily</fullName>
    </submittedName>
</protein>
<name>A0A1H0KP46_9SPHI</name>
<sequence>MLKETFVKLAATYTDDNLLINELWEEVKAAHSTPKRHYHTLKHLENLLHQLEAVKDQIKNWDVILFTLYYHDIVYNPLKDNNEEKSAELAEARLSVLAVPIELARQCKQQILATKKHLLNTDPDTNYFTDADLSVLGQDWPLYAAYAEGVRKEYSIYPDLIYKPGRKKVLQHFLQMDRIFKTDYFYNKLEATAKRNLERELEAL</sequence>
<keyword evidence="2" id="KW-1185">Reference proteome</keyword>
<dbReference type="EMBL" id="FNGY01000016">
    <property type="protein sequence ID" value="SDO57540.1"/>
    <property type="molecule type" value="Genomic_DNA"/>
</dbReference>
<dbReference type="GO" id="GO:0016787">
    <property type="term" value="F:hydrolase activity"/>
    <property type="evidence" value="ECO:0007669"/>
    <property type="project" value="UniProtKB-KW"/>
</dbReference>
<reference evidence="2" key="1">
    <citation type="submission" date="2016-10" db="EMBL/GenBank/DDBJ databases">
        <authorList>
            <person name="Varghese N."/>
            <person name="Submissions S."/>
        </authorList>
    </citation>
    <scope>NUCLEOTIDE SEQUENCE [LARGE SCALE GENOMIC DNA]</scope>
    <source>
        <strain evidence="2">DSM 19110</strain>
    </source>
</reference>
<gene>
    <name evidence="1" type="ORF">SAMN05421820_116109</name>
</gene>
<keyword evidence="1" id="KW-0378">Hydrolase</keyword>
<dbReference type="PIRSF" id="PIRSF035170">
    <property type="entry name" value="HD_phosphohydro"/>
    <property type="match status" value="1"/>
</dbReference>
<dbReference type="Proteomes" id="UP000183200">
    <property type="component" value="Unassembled WGS sequence"/>
</dbReference>
<dbReference type="InterPro" id="IPR009218">
    <property type="entry name" value="HD_phosphohydro"/>
</dbReference>
<evidence type="ECO:0000313" key="1">
    <source>
        <dbReference type="EMBL" id="SDO57540.1"/>
    </source>
</evidence>